<dbReference type="Gene3D" id="1.25.40.10">
    <property type="entry name" value="Tetratricopeptide repeat domain"/>
    <property type="match status" value="5"/>
</dbReference>
<dbReference type="SMART" id="SM00028">
    <property type="entry name" value="TPR"/>
    <property type="match status" value="7"/>
</dbReference>
<reference evidence="6" key="1">
    <citation type="journal article" date="2019" name="Int. J. Syst. Evol. Microbiol.">
        <title>The Global Catalogue of Microorganisms (GCM) 10K type strain sequencing project: providing services to taxonomists for standard genome sequencing and annotation.</title>
        <authorList>
            <consortium name="The Broad Institute Genomics Platform"/>
            <consortium name="The Broad Institute Genome Sequencing Center for Infectious Disease"/>
            <person name="Wu L."/>
            <person name="Ma J."/>
        </authorList>
    </citation>
    <scope>NUCLEOTIDE SEQUENCE [LARGE SCALE GENOMIC DNA]</scope>
    <source>
        <strain evidence="6">CGMCC 1.10759</strain>
    </source>
</reference>
<evidence type="ECO:0000313" key="6">
    <source>
        <dbReference type="Proteomes" id="UP001595904"/>
    </source>
</evidence>
<sequence length="943" mass="105536">MSASVSKSHKLRMLIALTLSSALAMPAFAAEQTAPKPAPRTIRDLEKKEVKVNPDPPSDVKAQQAIEQYRRFLEMESQNEKMRAEAMRRLGDLQVEVDEDARGGEADFGGLGVDEAVTLYEGLLKSYPNYERNDVVMYQLARAYEAKAQPEKALVVLDKLVTTYPRSQWFVESQFRRGEILFSLGRYRDAENAYVAVTTPGADTGFFEQGLYKLGWSLFKQSRGEESVSAFLRMLDRVLVQDGRLRARDSLSRPERELTDDALRAIAITYSDLDGPESLDAALVQRGDPPYAHQLYEALGNFYIEKERYQDAALAYEAFAKRRPDDRYAPSLQMRTIEAYAKGGFAQLVIEGKQSFVERYAFGSAFWRERSVADAPEVAAQLKANQKDLAEYYYALAQKDKKPENYAAAARWYRAMLDSFPQDPESPGNRFTLGEVLFESGRFAEAAKEYETAAYNYPAHPKAAAAGYAALVSYQKHEPTLQGQPKAVWHQQGIESALMFATSFPEHPESARVQTKADEDLFALNDFDRVIEVSTQILERNPPVDRKLARSATTLLAHSLFDRGRFGEAEAAYVKVQGFLPPNDPDRANIEERIAASIYKQAEAKRTAGDSTGAVDDFLRVAALAPNSKARSNAEYDAASILLQNKEWERAAQVLETFRRNYPQHELVPDATRSLAVAYLELGRGTQAAAELERVAARDQEPVEVRRAALWQAAELYDKAGSPTNAARLYANYVKQYPSPLDPAMDARQKLADMAKAQNDVKVRSQWLDEIIRADKSAGAARTDRSKYLAAKATIETAAGPVALFNSIKLSAPLNKSLKTKREAMEKTLAVYGQALDYGVAEVTTQATYGMAELYRQLGADLMASERPKNLDADAKEQYDVLLEEQAFPFEEKAIELHETNVQRTGDGIYDQWIQRSFDVLAKLKPARYAKTEISEDYVPTLP</sequence>
<feature type="repeat" description="TPR" evidence="3">
    <location>
        <begin position="293"/>
        <end position="326"/>
    </location>
</feature>
<evidence type="ECO:0000313" key="5">
    <source>
        <dbReference type="EMBL" id="MFC4311325.1"/>
    </source>
</evidence>
<dbReference type="InterPro" id="IPR011990">
    <property type="entry name" value="TPR-like_helical_dom_sf"/>
</dbReference>
<dbReference type="Pfam" id="PF13174">
    <property type="entry name" value="TPR_6"/>
    <property type="match status" value="2"/>
</dbReference>
<dbReference type="RefSeq" id="WP_380599564.1">
    <property type="nucleotide sequence ID" value="NZ_JBHSDU010000003.1"/>
</dbReference>
<accession>A0ABV8SX26</accession>
<organism evidence="5 6">
    <name type="scientific">Steroidobacter flavus</name>
    <dbReference type="NCBI Taxonomy" id="1842136"/>
    <lineage>
        <taxon>Bacteria</taxon>
        <taxon>Pseudomonadati</taxon>
        <taxon>Pseudomonadota</taxon>
        <taxon>Gammaproteobacteria</taxon>
        <taxon>Steroidobacterales</taxon>
        <taxon>Steroidobacteraceae</taxon>
        <taxon>Steroidobacter</taxon>
    </lineage>
</organism>
<proteinExistence type="predicted"/>
<dbReference type="PANTHER" id="PTHR45586:SF1">
    <property type="entry name" value="LIPOPOLYSACCHARIDE ASSEMBLY PROTEIN B"/>
    <property type="match status" value="1"/>
</dbReference>
<dbReference type="EMBL" id="JBHSDU010000003">
    <property type="protein sequence ID" value="MFC4311325.1"/>
    <property type="molecule type" value="Genomic_DNA"/>
</dbReference>
<protein>
    <submittedName>
        <fullName evidence="5">Tetratricopeptide repeat protein</fullName>
    </submittedName>
</protein>
<dbReference type="Pfam" id="PF13432">
    <property type="entry name" value="TPR_16"/>
    <property type="match status" value="2"/>
</dbReference>
<keyword evidence="4" id="KW-0732">Signal</keyword>
<name>A0ABV8SX26_9GAMM</name>
<dbReference type="Proteomes" id="UP001595904">
    <property type="component" value="Unassembled WGS sequence"/>
</dbReference>
<dbReference type="InterPro" id="IPR019734">
    <property type="entry name" value="TPR_rpt"/>
</dbReference>
<evidence type="ECO:0000256" key="4">
    <source>
        <dbReference type="SAM" id="SignalP"/>
    </source>
</evidence>
<evidence type="ECO:0000256" key="1">
    <source>
        <dbReference type="ARBA" id="ARBA00022737"/>
    </source>
</evidence>
<gene>
    <name evidence="5" type="ORF">ACFPN2_19660</name>
</gene>
<keyword evidence="2 3" id="KW-0802">TPR repeat</keyword>
<dbReference type="PROSITE" id="PS50005">
    <property type="entry name" value="TPR"/>
    <property type="match status" value="1"/>
</dbReference>
<feature type="signal peptide" evidence="4">
    <location>
        <begin position="1"/>
        <end position="29"/>
    </location>
</feature>
<keyword evidence="6" id="KW-1185">Reference proteome</keyword>
<dbReference type="SUPFAM" id="SSF48452">
    <property type="entry name" value="TPR-like"/>
    <property type="match status" value="3"/>
</dbReference>
<comment type="caution">
    <text evidence="5">The sequence shown here is derived from an EMBL/GenBank/DDBJ whole genome shotgun (WGS) entry which is preliminary data.</text>
</comment>
<evidence type="ECO:0000256" key="3">
    <source>
        <dbReference type="PROSITE-ProRule" id="PRU00339"/>
    </source>
</evidence>
<dbReference type="InterPro" id="IPR051012">
    <property type="entry name" value="CellSynth/LPSAsmb/PSIAsmb"/>
</dbReference>
<dbReference type="PANTHER" id="PTHR45586">
    <property type="entry name" value="TPR REPEAT-CONTAINING PROTEIN PA4667"/>
    <property type="match status" value="1"/>
</dbReference>
<keyword evidence="1" id="KW-0677">Repeat</keyword>
<feature type="chain" id="PRO_5047342441" evidence="4">
    <location>
        <begin position="30"/>
        <end position="943"/>
    </location>
</feature>
<evidence type="ECO:0000256" key="2">
    <source>
        <dbReference type="ARBA" id="ARBA00022803"/>
    </source>
</evidence>